<keyword evidence="3" id="KW-1185">Reference proteome</keyword>
<accession>A0ABV9MB06</accession>
<keyword evidence="1" id="KW-0812">Transmembrane</keyword>
<proteinExistence type="predicted"/>
<dbReference type="EMBL" id="JBHSGL010000005">
    <property type="protein sequence ID" value="MFC4713012.1"/>
    <property type="molecule type" value="Genomic_DNA"/>
</dbReference>
<feature type="transmembrane region" description="Helical" evidence="1">
    <location>
        <begin position="7"/>
        <end position="25"/>
    </location>
</feature>
<dbReference type="RefSeq" id="WP_377278579.1">
    <property type="nucleotide sequence ID" value="NZ_JBHSGL010000005.1"/>
</dbReference>
<evidence type="ECO:0000256" key="1">
    <source>
        <dbReference type="SAM" id="Phobius"/>
    </source>
</evidence>
<gene>
    <name evidence="2" type="ORF">ACFO5U_09085</name>
</gene>
<feature type="transmembrane region" description="Helical" evidence="1">
    <location>
        <begin position="125"/>
        <end position="147"/>
    </location>
</feature>
<protein>
    <submittedName>
        <fullName evidence="2">DUF4306 domain-containing protein</fullName>
    </submittedName>
</protein>
<evidence type="ECO:0000313" key="2">
    <source>
        <dbReference type="EMBL" id="MFC4713012.1"/>
    </source>
</evidence>
<dbReference type="Pfam" id="PF14154">
    <property type="entry name" value="DUF4306"/>
    <property type="match status" value="1"/>
</dbReference>
<keyword evidence="1" id="KW-0472">Membrane</keyword>
<reference evidence="3" key="1">
    <citation type="journal article" date="2019" name="Int. J. Syst. Evol. Microbiol.">
        <title>The Global Catalogue of Microorganisms (GCM) 10K type strain sequencing project: providing services to taxonomists for standard genome sequencing and annotation.</title>
        <authorList>
            <consortium name="The Broad Institute Genomics Platform"/>
            <consortium name="The Broad Institute Genome Sequencing Center for Infectious Disease"/>
            <person name="Wu L."/>
            <person name="Ma J."/>
        </authorList>
    </citation>
    <scope>NUCLEOTIDE SEQUENCE [LARGE SCALE GENOMIC DNA]</scope>
    <source>
        <strain evidence="3">CGMCC 1.12151</strain>
    </source>
</reference>
<evidence type="ECO:0000313" key="3">
    <source>
        <dbReference type="Proteomes" id="UP001595932"/>
    </source>
</evidence>
<keyword evidence="1" id="KW-1133">Transmembrane helix</keyword>
<dbReference type="InterPro" id="IPR025440">
    <property type="entry name" value="DUF4306"/>
</dbReference>
<feature type="transmembrane region" description="Helical" evidence="1">
    <location>
        <begin position="100"/>
        <end position="119"/>
    </location>
</feature>
<sequence length="163" mass="18115">MNFKNIIYLIGAFMLLAFSTLASWYEGAQLRDIPWEWKYTAVFSNWINGGVGSENDILAIDHFVYAAKFEPLYPLLMTISLLFIVLQVAAVLLKNRTTAHTVFLIAAALMLFVLSGVLMNSPTTGLALFSIFFGVAGIAIVAGVFFLHSTMWKQRISIHKMSG</sequence>
<organism evidence="2 3">
    <name type="scientific">Planococcus dechangensis</name>
    <dbReference type="NCBI Taxonomy" id="1176255"/>
    <lineage>
        <taxon>Bacteria</taxon>
        <taxon>Bacillati</taxon>
        <taxon>Bacillota</taxon>
        <taxon>Bacilli</taxon>
        <taxon>Bacillales</taxon>
        <taxon>Caryophanaceae</taxon>
        <taxon>Planococcus</taxon>
    </lineage>
</organism>
<feature type="transmembrane region" description="Helical" evidence="1">
    <location>
        <begin position="72"/>
        <end position="93"/>
    </location>
</feature>
<name>A0ABV9MB06_9BACL</name>
<comment type="caution">
    <text evidence="2">The sequence shown here is derived from an EMBL/GenBank/DDBJ whole genome shotgun (WGS) entry which is preliminary data.</text>
</comment>
<dbReference type="Proteomes" id="UP001595932">
    <property type="component" value="Unassembled WGS sequence"/>
</dbReference>